<dbReference type="Pfam" id="PF01548">
    <property type="entry name" value="DEDD_Tnp_IS110"/>
    <property type="match status" value="1"/>
</dbReference>
<dbReference type="GO" id="GO:0004803">
    <property type="term" value="F:transposase activity"/>
    <property type="evidence" value="ECO:0007669"/>
    <property type="project" value="InterPro"/>
</dbReference>
<dbReference type="Proteomes" id="UP000233786">
    <property type="component" value="Unassembled WGS sequence"/>
</dbReference>
<reference evidence="2" key="1">
    <citation type="submission" date="2017-12" db="EMBL/GenBank/DDBJ databases">
        <title>Sequencing the genomes of 1000 Actinobacteria strains.</title>
        <authorList>
            <person name="Klenk H.-P."/>
        </authorList>
    </citation>
    <scope>NUCLEOTIDE SEQUENCE [LARGE SCALE GENOMIC DNA]</scope>
    <source>
        <strain evidence="2">DSM 44228</strain>
    </source>
</reference>
<proteinExistence type="predicted"/>
<accession>A0A2N3Y1A8</accession>
<evidence type="ECO:0000313" key="2">
    <source>
        <dbReference type="EMBL" id="PKW16699.1"/>
    </source>
</evidence>
<dbReference type="InterPro" id="IPR002525">
    <property type="entry name" value="Transp_IS110-like_N"/>
</dbReference>
<comment type="caution">
    <text evidence="2">The sequence shown here is derived from an EMBL/GenBank/DDBJ whole genome shotgun (WGS) entry which is preliminary data.</text>
</comment>
<sequence>MLLLAVGIDWAESFHDVALGRPGEGVIEQFRIDRTAAGVARLVARCLDREPDPAEVRVVLETRHGVLVETLVDAGFTLLPVNPDLVVRRRGGRRRKTTPKMPASAACWRWISSWTCVNSSRTGIWPVNCAPSPATTNAPPATSAVCSTGCAPICWRRSRPR</sequence>
<feature type="domain" description="Transposase IS110-like N-terminal" evidence="1">
    <location>
        <begin position="6"/>
        <end position="96"/>
    </location>
</feature>
<dbReference type="GO" id="GO:0006313">
    <property type="term" value="P:DNA transposition"/>
    <property type="evidence" value="ECO:0007669"/>
    <property type="project" value="InterPro"/>
</dbReference>
<dbReference type="EMBL" id="PJNB01000001">
    <property type="protein sequence ID" value="PKW16699.1"/>
    <property type="molecule type" value="Genomic_DNA"/>
</dbReference>
<dbReference type="AlphaFoldDB" id="A0A2N3Y1A8"/>
<protein>
    <submittedName>
        <fullName evidence="2">Transposase</fullName>
    </submittedName>
</protein>
<evidence type="ECO:0000259" key="1">
    <source>
        <dbReference type="Pfam" id="PF01548"/>
    </source>
</evidence>
<organism evidence="2 3">
    <name type="scientific">Saccharopolyspora spinosa</name>
    <dbReference type="NCBI Taxonomy" id="60894"/>
    <lineage>
        <taxon>Bacteria</taxon>
        <taxon>Bacillati</taxon>
        <taxon>Actinomycetota</taxon>
        <taxon>Actinomycetes</taxon>
        <taxon>Pseudonocardiales</taxon>
        <taxon>Pseudonocardiaceae</taxon>
        <taxon>Saccharopolyspora</taxon>
    </lineage>
</organism>
<gene>
    <name evidence="2" type="ORF">A8926_4565</name>
</gene>
<name>A0A2N3Y1A8_SACSN</name>
<evidence type="ECO:0000313" key="3">
    <source>
        <dbReference type="Proteomes" id="UP000233786"/>
    </source>
</evidence>
<keyword evidence="3" id="KW-1185">Reference proteome</keyword>
<dbReference type="GO" id="GO:0003677">
    <property type="term" value="F:DNA binding"/>
    <property type="evidence" value="ECO:0007669"/>
    <property type="project" value="InterPro"/>
</dbReference>